<dbReference type="Proteomes" id="UP000838756">
    <property type="component" value="Unassembled WGS sequence"/>
</dbReference>
<dbReference type="AlphaFoldDB" id="A0A8S4R5B3"/>
<evidence type="ECO:0000256" key="1">
    <source>
        <dbReference type="SAM" id="MobiDB-lite"/>
    </source>
</evidence>
<keyword evidence="3" id="KW-1185">Reference proteome</keyword>
<dbReference type="OrthoDB" id="418748at2759"/>
<gene>
    <name evidence="2" type="primary">jg4023</name>
    <name evidence="2" type="ORF">PAEG_LOCUS10314</name>
</gene>
<dbReference type="EMBL" id="CAKXAJ010024860">
    <property type="protein sequence ID" value="CAH2231962.1"/>
    <property type="molecule type" value="Genomic_DNA"/>
</dbReference>
<name>A0A8S4R5B3_9NEOP</name>
<proteinExistence type="predicted"/>
<sequence>MFLPVAWWLGHTSGTQLAAPTIAGPPLGHTKMSLQSPKAHREHKSPPTIDGRQLNQVDSFKYLGSVINTRANTEDDIQSRINADGSNEVSYWCSLGCENANLSERRRVLKSCTIGSALWVRMLGNEEE</sequence>
<organism evidence="2 3">
    <name type="scientific">Pararge aegeria aegeria</name>
    <dbReference type="NCBI Taxonomy" id="348720"/>
    <lineage>
        <taxon>Eukaryota</taxon>
        <taxon>Metazoa</taxon>
        <taxon>Ecdysozoa</taxon>
        <taxon>Arthropoda</taxon>
        <taxon>Hexapoda</taxon>
        <taxon>Insecta</taxon>
        <taxon>Pterygota</taxon>
        <taxon>Neoptera</taxon>
        <taxon>Endopterygota</taxon>
        <taxon>Lepidoptera</taxon>
        <taxon>Glossata</taxon>
        <taxon>Ditrysia</taxon>
        <taxon>Papilionoidea</taxon>
        <taxon>Nymphalidae</taxon>
        <taxon>Satyrinae</taxon>
        <taxon>Satyrini</taxon>
        <taxon>Parargina</taxon>
        <taxon>Pararge</taxon>
    </lineage>
</organism>
<accession>A0A8S4R5B3</accession>
<feature type="region of interest" description="Disordered" evidence="1">
    <location>
        <begin position="28"/>
        <end position="51"/>
    </location>
</feature>
<evidence type="ECO:0000313" key="3">
    <source>
        <dbReference type="Proteomes" id="UP000838756"/>
    </source>
</evidence>
<protein>
    <submittedName>
        <fullName evidence="2">Jg4023 protein</fullName>
    </submittedName>
</protein>
<evidence type="ECO:0000313" key="2">
    <source>
        <dbReference type="EMBL" id="CAH2231962.1"/>
    </source>
</evidence>
<comment type="caution">
    <text evidence="2">The sequence shown here is derived from an EMBL/GenBank/DDBJ whole genome shotgun (WGS) entry which is preliminary data.</text>
</comment>
<reference evidence="2" key="1">
    <citation type="submission" date="2022-03" db="EMBL/GenBank/DDBJ databases">
        <authorList>
            <person name="Lindestad O."/>
        </authorList>
    </citation>
    <scope>NUCLEOTIDE SEQUENCE</scope>
</reference>